<gene>
    <name evidence="2" type="ORF">EVAR_8119_1</name>
</gene>
<evidence type="ECO:0000313" key="3">
    <source>
        <dbReference type="Proteomes" id="UP000299102"/>
    </source>
</evidence>
<sequence>MVRSSCNLSISFMIARVRSGCGSVLLSFPLAAAAFLLSGARRDARAAVCSREHVKERVKRPRNWELLVLSKLKWDVAGVTAHDFVPLLLARLPLEDVVDTTMITRHTQTFISLAARAAGLRRARPPSRPGDVSTAVPTTRSSGEVQSAYGGFVYAGVGGVRLGRGARGAAGASHAAGRGAFQHASPSPPPAFAPPAAVALHGSYVFMQRFLLFSAVLFLPSEKCFYSLVRGYHLPLVVNRYINVNTLRVLRSGPNSTAVTSSRVGVVSASSSRQRLRDGMKNEPAAARTCPHYISLFEWHDLAAAGLKRLTAAIKRGAPSPSTAAAGAEPARAAISFICDKSGVVGAWPRGDRPFPVRAAAATRGAARVFVPAVCAFVCAAASEERSPRARPAVFLHRIAVDATGPTTAAPHYRRPVRDRSPHTEGPDEVAVDDVGSSGDDGRFTCKRPLLSVKTH</sequence>
<evidence type="ECO:0000313" key="2">
    <source>
        <dbReference type="EMBL" id="GBP17047.1"/>
    </source>
</evidence>
<dbReference type="EMBL" id="BGZK01000084">
    <property type="protein sequence ID" value="GBP17047.1"/>
    <property type="molecule type" value="Genomic_DNA"/>
</dbReference>
<accession>A0A4C1TSS4</accession>
<keyword evidence="3" id="KW-1185">Reference proteome</keyword>
<name>A0A4C1TSS4_EUMVA</name>
<dbReference type="AlphaFoldDB" id="A0A4C1TSS4"/>
<comment type="caution">
    <text evidence="2">The sequence shown here is derived from an EMBL/GenBank/DDBJ whole genome shotgun (WGS) entry which is preliminary data.</text>
</comment>
<reference evidence="2 3" key="1">
    <citation type="journal article" date="2019" name="Commun. Biol.">
        <title>The bagworm genome reveals a unique fibroin gene that provides high tensile strength.</title>
        <authorList>
            <person name="Kono N."/>
            <person name="Nakamura H."/>
            <person name="Ohtoshi R."/>
            <person name="Tomita M."/>
            <person name="Numata K."/>
            <person name="Arakawa K."/>
        </authorList>
    </citation>
    <scope>NUCLEOTIDE SEQUENCE [LARGE SCALE GENOMIC DNA]</scope>
</reference>
<feature type="compositionally biased region" description="Basic and acidic residues" evidence="1">
    <location>
        <begin position="416"/>
        <end position="426"/>
    </location>
</feature>
<protein>
    <submittedName>
        <fullName evidence="2">Uncharacterized protein</fullName>
    </submittedName>
</protein>
<dbReference type="Gene3D" id="1.10.472.10">
    <property type="entry name" value="Cyclin-like"/>
    <property type="match status" value="2"/>
</dbReference>
<feature type="region of interest" description="Disordered" evidence="1">
    <location>
        <begin position="406"/>
        <end position="440"/>
    </location>
</feature>
<dbReference type="OrthoDB" id="306099at2759"/>
<proteinExistence type="predicted"/>
<evidence type="ECO:0000256" key="1">
    <source>
        <dbReference type="SAM" id="MobiDB-lite"/>
    </source>
</evidence>
<dbReference type="Proteomes" id="UP000299102">
    <property type="component" value="Unassembled WGS sequence"/>
</dbReference>
<dbReference type="STRING" id="151549.A0A4C1TSS4"/>
<organism evidence="2 3">
    <name type="scientific">Eumeta variegata</name>
    <name type="common">Bagworm moth</name>
    <name type="synonym">Eumeta japonica</name>
    <dbReference type="NCBI Taxonomy" id="151549"/>
    <lineage>
        <taxon>Eukaryota</taxon>
        <taxon>Metazoa</taxon>
        <taxon>Ecdysozoa</taxon>
        <taxon>Arthropoda</taxon>
        <taxon>Hexapoda</taxon>
        <taxon>Insecta</taxon>
        <taxon>Pterygota</taxon>
        <taxon>Neoptera</taxon>
        <taxon>Endopterygota</taxon>
        <taxon>Lepidoptera</taxon>
        <taxon>Glossata</taxon>
        <taxon>Ditrysia</taxon>
        <taxon>Tineoidea</taxon>
        <taxon>Psychidae</taxon>
        <taxon>Oiketicinae</taxon>
        <taxon>Eumeta</taxon>
    </lineage>
</organism>